<sequence length="119" mass="13858">METISRSKWRTAQLDEPNFLKAWTAPRLSHWKDICRLVKDELHKEQANTIGINSRNPVLKEAERTQLGQRRLDHSPSKYPPQPKVALAIVKGLMVEECNHKGRIKEKVPFHKGRNLIHH</sequence>
<accession>A0A1D1UYN8</accession>
<reference evidence="1 2" key="1">
    <citation type="journal article" date="2016" name="Nat. Commun.">
        <title>Extremotolerant tardigrade genome and improved radiotolerance of human cultured cells by tardigrade-unique protein.</title>
        <authorList>
            <person name="Hashimoto T."/>
            <person name="Horikawa D.D."/>
            <person name="Saito Y."/>
            <person name="Kuwahara H."/>
            <person name="Kozuka-Hata H."/>
            <person name="Shin-I T."/>
            <person name="Minakuchi Y."/>
            <person name="Ohishi K."/>
            <person name="Motoyama A."/>
            <person name="Aizu T."/>
            <person name="Enomoto A."/>
            <person name="Kondo K."/>
            <person name="Tanaka S."/>
            <person name="Hara Y."/>
            <person name="Koshikawa S."/>
            <person name="Sagara H."/>
            <person name="Miura T."/>
            <person name="Yokobori S."/>
            <person name="Miyagawa K."/>
            <person name="Suzuki Y."/>
            <person name="Kubo T."/>
            <person name="Oyama M."/>
            <person name="Kohara Y."/>
            <person name="Fujiyama A."/>
            <person name="Arakawa K."/>
            <person name="Katayama T."/>
            <person name="Toyoda A."/>
            <person name="Kunieda T."/>
        </authorList>
    </citation>
    <scope>NUCLEOTIDE SEQUENCE [LARGE SCALE GENOMIC DNA]</scope>
    <source>
        <strain evidence="1 2">YOKOZUNA-1</strain>
    </source>
</reference>
<comment type="caution">
    <text evidence="1">The sequence shown here is derived from an EMBL/GenBank/DDBJ whole genome shotgun (WGS) entry which is preliminary data.</text>
</comment>
<proteinExistence type="predicted"/>
<dbReference type="EMBL" id="BDGG01000002">
    <property type="protein sequence ID" value="GAU91563.1"/>
    <property type="molecule type" value="Genomic_DNA"/>
</dbReference>
<evidence type="ECO:0000313" key="1">
    <source>
        <dbReference type="EMBL" id="GAU91563.1"/>
    </source>
</evidence>
<dbReference type="Proteomes" id="UP000186922">
    <property type="component" value="Unassembled WGS sequence"/>
</dbReference>
<organism evidence="1 2">
    <name type="scientific">Ramazzottius varieornatus</name>
    <name type="common">Water bear</name>
    <name type="synonym">Tardigrade</name>
    <dbReference type="NCBI Taxonomy" id="947166"/>
    <lineage>
        <taxon>Eukaryota</taxon>
        <taxon>Metazoa</taxon>
        <taxon>Ecdysozoa</taxon>
        <taxon>Tardigrada</taxon>
        <taxon>Eutardigrada</taxon>
        <taxon>Parachela</taxon>
        <taxon>Hypsibioidea</taxon>
        <taxon>Ramazzottiidae</taxon>
        <taxon>Ramazzottius</taxon>
    </lineage>
</organism>
<evidence type="ECO:0000313" key="2">
    <source>
        <dbReference type="Proteomes" id="UP000186922"/>
    </source>
</evidence>
<protein>
    <submittedName>
        <fullName evidence="1">Uncharacterized protein</fullName>
    </submittedName>
</protein>
<dbReference type="AlphaFoldDB" id="A0A1D1UYN8"/>
<name>A0A1D1UYN8_RAMVA</name>
<gene>
    <name evidence="1" type="primary">RvY_03791-1</name>
    <name evidence="1" type="synonym">RvY_03791.1</name>
    <name evidence="1" type="ORF">RvY_03791</name>
</gene>
<keyword evidence="2" id="KW-1185">Reference proteome</keyword>